<dbReference type="RefSeq" id="WP_095373037.1">
    <property type="nucleotide sequence ID" value="NZ_CANMJM010000003.1"/>
</dbReference>
<dbReference type="Gene3D" id="2.10.230.10">
    <property type="entry name" value="Heat shock protein DnaJ, cysteine-rich domain"/>
    <property type="match status" value="1"/>
</dbReference>
<dbReference type="OrthoDB" id="2882832at2"/>
<keyword evidence="1" id="KW-0378">Hydrolase</keyword>
<proteinExistence type="predicted"/>
<dbReference type="SUPFAM" id="SSF57938">
    <property type="entry name" value="DnaJ/Hsp40 cysteine-rich domain"/>
    <property type="match status" value="1"/>
</dbReference>
<keyword evidence="1" id="KW-0645">Protease</keyword>
<name>A0A248TMN2_9BACI</name>
<dbReference type="InterPro" id="IPR036410">
    <property type="entry name" value="HSP_DnaJ_Cys-rich_dom_sf"/>
</dbReference>
<dbReference type="Proteomes" id="UP000215137">
    <property type="component" value="Chromosome"/>
</dbReference>
<dbReference type="GO" id="GO:0004177">
    <property type="term" value="F:aminopeptidase activity"/>
    <property type="evidence" value="ECO:0007669"/>
    <property type="project" value="UniProtKB-KW"/>
</dbReference>
<dbReference type="AlphaFoldDB" id="A0A248TMN2"/>
<accession>A0A248TMN2</accession>
<dbReference type="GeneID" id="97216459"/>
<dbReference type="KEGG" id="bko:CKF48_20420"/>
<evidence type="ECO:0000313" key="2">
    <source>
        <dbReference type="Proteomes" id="UP000215137"/>
    </source>
</evidence>
<organism evidence="1 2">
    <name type="scientific">Cytobacillus kochii</name>
    <dbReference type="NCBI Taxonomy" id="859143"/>
    <lineage>
        <taxon>Bacteria</taxon>
        <taxon>Bacillati</taxon>
        <taxon>Bacillota</taxon>
        <taxon>Bacilli</taxon>
        <taxon>Bacillales</taxon>
        <taxon>Bacillaceae</taxon>
        <taxon>Cytobacillus</taxon>
    </lineage>
</organism>
<gene>
    <name evidence="1" type="ORF">CKF48_20420</name>
</gene>
<reference evidence="1 2" key="1">
    <citation type="submission" date="2017-08" db="EMBL/GenBank/DDBJ databases">
        <title>Complete Genome Sequence of Bacillus kochii Oregon-R-modENCODE STRAIN BDGP4, isolated from Drosophila melanogaster gut.</title>
        <authorList>
            <person name="Wan K.H."/>
            <person name="Yu C."/>
            <person name="Park S."/>
            <person name="Hammonds A.S."/>
            <person name="Booth B.W."/>
            <person name="Celniker S.E."/>
        </authorList>
    </citation>
    <scope>NUCLEOTIDE SEQUENCE [LARGE SCALE GENOMIC DNA]</scope>
    <source>
        <strain evidence="1 2">BDGP4</strain>
    </source>
</reference>
<protein>
    <submittedName>
        <fullName evidence="1">Methionine aminopeptidase</fullName>
    </submittedName>
</protein>
<evidence type="ECO:0000313" key="1">
    <source>
        <dbReference type="EMBL" id="ASV69473.1"/>
    </source>
</evidence>
<keyword evidence="2" id="KW-1185">Reference proteome</keyword>
<sequence length="72" mass="8513">MGLLNAFNEWRETRYANHVEKMKDLEKCPDCRGKGFQYFAGQEYMFMDDDAYYCASCNGSGEYDIWESNQIK</sequence>
<keyword evidence="1" id="KW-0031">Aminopeptidase</keyword>
<dbReference type="EMBL" id="CP022983">
    <property type="protein sequence ID" value="ASV69473.1"/>
    <property type="molecule type" value="Genomic_DNA"/>
</dbReference>